<dbReference type="AlphaFoldDB" id="A0A9D1CMV3"/>
<comment type="caution">
    <text evidence="3">The sequence shown here is derived from an EMBL/GenBank/DDBJ whole genome shotgun (WGS) entry which is preliminary data.</text>
</comment>
<protein>
    <submittedName>
        <fullName evidence="3">PDZ domain-containing protein</fullName>
    </submittedName>
</protein>
<sequence>MKKITKTTAILLVWLLLLIPSVYAQGLLIPGGELIGISLEDQQVTVAAFDKSLGQEAQAAGLKIGDRLVKVDSKTITCIEDVRQALLRSDGQVQVTIDRGGKELTLKLTPQITQQGPKLGLYLKEGVTGVGTVTWYDPATGAFGALGHGVNSGNGELLRIRQGSVYEATILWVNQGKVGTPGQLMGALNGQKSLGTIEKNTSQGVFGKLEQPVQGEALPVAQWEQVHTGEATIRSTVENQKTREYSVEILKIYPESGEEGRNFLIKITDPTLLSQTGGIVQGMSGSPLIQDGRLIGAVTHVLVNDPTTGYGIFIENMLDAAE</sequence>
<dbReference type="Proteomes" id="UP000886796">
    <property type="component" value="Unassembled WGS sequence"/>
</dbReference>
<reference evidence="3" key="1">
    <citation type="submission" date="2020-10" db="EMBL/GenBank/DDBJ databases">
        <authorList>
            <person name="Gilroy R."/>
        </authorList>
    </citation>
    <scope>NUCLEOTIDE SEQUENCE</scope>
    <source>
        <strain evidence="3">13361</strain>
    </source>
</reference>
<name>A0A9D1CMV3_9FIRM</name>
<feature type="domain" description="PDZ" evidence="1">
    <location>
        <begin position="32"/>
        <end position="101"/>
    </location>
</feature>
<gene>
    <name evidence="3" type="ORF">IAB74_08085</name>
</gene>
<dbReference type="InterPro" id="IPR008763">
    <property type="entry name" value="Peptidase_S55"/>
</dbReference>
<dbReference type="SUPFAM" id="SSF50156">
    <property type="entry name" value="PDZ domain-like"/>
    <property type="match status" value="1"/>
</dbReference>
<dbReference type="SMART" id="SM00228">
    <property type="entry name" value="PDZ"/>
    <property type="match status" value="1"/>
</dbReference>
<dbReference type="PROSITE" id="PS51494">
    <property type="entry name" value="SPOIVB"/>
    <property type="match status" value="1"/>
</dbReference>
<dbReference type="Pfam" id="PF13180">
    <property type="entry name" value="PDZ_2"/>
    <property type="match status" value="1"/>
</dbReference>
<dbReference type="SUPFAM" id="SSF50494">
    <property type="entry name" value="Trypsin-like serine proteases"/>
    <property type="match status" value="1"/>
</dbReference>
<evidence type="ECO:0000313" key="4">
    <source>
        <dbReference type="Proteomes" id="UP000886796"/>
    </source>
</evidence>
<accession>A0A9D1CMV3</accession>
<dbReference type="Gene3D" id="2.30.42.10">
    <property type="match status" value="1"/>
</dbReference>
<evidence type="ECO:0000259" key="2">
    <source>
        <dbReference type="PROSITE" id="PS51494"/>
    </source>
</evidence>
<dbReference type="InterPro" id="IPR036034">
    <property type="entry name" value="PDZ_sf"/>
</dbReference>
<feature type="domain" description="Peptidase S55" evidence="2">
    <location>
        <begin position="100"/>
        <end position="322"/>
    </location>
</feature>
<proteinExistence type="predicted"/>
<evidence type="ECO:0000259" key="1">
    <source>
        <dbReference type="PROSITE" id="PS50106"/>
    </source>
</evidence>
<reference evidence="3" key="2">
    <citation type="journal article" date="2021" name="PeerJ">
        <title>Extensive microbial diversity within the chicken gut microbiome revealed by metagenomics and culture.</title>
        <authorList>
            <person name="Gilroy R."/>
            <person name="Ravi A."/>
            <person name="Getino M."/>
            <person name="Pursley I."/>
            <person name="Horton D.L."/>
            <person name="Alikhan N.F."/>
            <person name="Baker D."/>
            <person name="Gharbi K."/>
            <person name="Hall N."/>
            <person name="Watson M."/>
            <person name="Adriaenssens E.M."/>
            <person name="Foster-Nyarko E."/>
            <person name="Jarju S."/>
            <person name="Secka A."/>
            <person name="Antonio M."/>
            <person name="Oren A."/>
            <person name="Chaudhuri R.R."/>
            <person name="La Ragione R."/>
            <person name="Hildebrand F."/>
            <person name="Pallen M.J."/>
        </authorList>
    </citation>
    <scope>NUCLEOTIDE SEQUENCE</scope>
    <source>
        <strain evidence="3">13361</strain>
    </source>
</reference>
<dbReference type="PROSITE" id="PS50106">
    <property type="entry name" value="PDZ"/>
    <property type="match status" value="1"/>
</dbReference>
<dbReference type="EMBL" id="DVFK01000110">
    <property type="protein sequence ID" value="HIQ68448.1"/>
    <property type="molecule type" value="Genomic_DNA"/>
</dbReference>
<dbReference type="InterPro" id="IPR001478">
    <property type="entry name" value="PDZ"/>
</dbReference>
<dbReference type="Pfam" id="PF05580">
    <property type="entry name" value="Peptidase_S55"/>
    <property type="match status" value="1"/>
</dbReference>
<organism evidence="3 4">
    <name type="scientific">Candidatus Faecousia excrementigallinarum</name>
    <dbReference type="NCBI Taxonomy" id="2840806"/>
    <lineage>
        <taxon>Bacteria</taxon>
        <taxon>Bacillati</taxon>
        <taxon>Bacillota</taxon>
        <taxon>Clostridia</taxon>
        <taxon>Eubacteriales</taxon>
        <taxon>Oscillospiraceae</taxon>
        <taxon>Faecousia</taxon>
    </lineage>
</organism>
<evidence type="ECO:0000313" key="3">
    <source>
        <dbReference type="EMBL" id="HIQ68448.1"/>
    </source>
</evidence>
<dbReference type="InterPro" id="IPR009003">
    <property type="entry name" value="Peptidase_S1_PA"/>
</dbReference>